<dbReference type="InterPro" id="IPR004328">
    <property type="entry name" value="BRO1_dom"/>
</dbReference>
<dbReference type="AlphaFoldDB" id="A0A8H3HY98"/>
<organism evidence="5 6">
    <name type="scientific">Rhizoctonia solani</name>
    <dbReference type="NCBI Taxonomy" id="456999"/>
    <lineage>
        <taxon>Eukaryota</taxon>
        <taxon>Fungi</taxon>
        <taxon>Dikarya</taxon>
        <taxon>Basidiomycota</taxon>
        <taxon>Agaricomycotina</taxon>
        <taxon>Agaricomycetes</taxon>
        <taxon>Cantharellales</taxon>
        <taxon>Ceratobasidiaceae</taxon>
        <taxon>Rhizoctonia</taxon>
    </lineage>
</organism>
<sequence>MHARRIRTKAGQIGSASHGLIPSQSGNCLFACATIMSGYVYDLPTTGALSLSELCTDITGSHASNLARATEARANVRAILKASRRTDAGERDYLKVVKALDEYIPFVNAIIASVAADDLTLAQEPIFSWRSTLSHSTLSDPPRINVHGLHSELAFVLYSSAYALSNLAAASVASLGTYERDRALADADRRAKDEKLTFAVKLLCRAAGIFTRVAQVVVPELGKVGGQRPPELREDVANALAKLALADAHALSVRKLLTRSAVQAALSPGPPLPQGHPPPALVAKMYLYTASLFGSARGLTDTSQRKLSLLSRGGDNAEVSQDIRRYLEEEAALTEALAHKWLGVDAGEAGRTGDAVGYLKWAKSELESLKEGKLKFKKSGGTDGKMKKERSVEELESIGMFLNNYLKVNDSINFQPVPPSSTLQSTVPAGMSVVTEKAYEAPMSAFGPGTPDYVARHVQKLDLDTTTSPGPDPEPKEDDRDYGLKGSYF</sequence>
<reference evidence="5" key="1">
    <citation type="submission" date="2021-01" db="EMBL/GenBank/DDBJ databases">
        <authorList>
            <person name="Kaushik A."/>
        </authorList>
    </citation>
    <scope>NUCLEOTIDE SEQUENCE</scope>
    <source>
        <strain evidence="5">AG5</strain>
    </source>
</reference>
<name>A0A8H3HY98_9AGAM</name>
<feature type="domain" description="BRO1" evidence="4">
    <location>
        <begin position="37"/>
        <end position="489"/>
    </location>
</feature>
<feature type="region of interest" description="Disordered" evidence="3">
    <location>
        <begin position="459"/>
        <end position="489"/>
    </location>
</feature>
<dbReference type="InterPro" id="IPR037505">
    <property type="entry name" value="pH-resp_palC"/>
</dbReference>
<dbReference type="SMART" id="SM01041">
    <property type="entry name" value="BRO1"/>
    <property type="match status" value="1"/>
</dbReference>
<dbReference type="PANTHER" id="PTHR40463">
    <property type="entry name" value="PH-RESPONSE REGULATOR PROTEIN PALC"/>
    <property type="match status" value="1"/>
</dbReference>
<comment type="caution">
    <text evidence="5">The sequence shown here is derived from an EMBL/GenBank/DDBJ whole genome shotgun (WGS) entry which is preliminary data.</text>
</comment>
<feature type="compositionally biased region" description="Basic and acidic residues" evidence="3">
    <location>
        <begin position="473"/>
        <end position="483"/>
    </location>
</feature>
<accession>A0A8H3HY98</accession>
<proteinExistence type="inferred from homology"/>
<dbReference type="InterPro" id="IPR038499">
    <property type="entry name" value="BRO1_sf"/>
</dbReference>
<evidence type="ECO:0000256" key="3">
    <source>
        <dbReference type="SAM" id="MobiDB-lite"/>
    </source>
</evidence>
<evidence type="ECO:0000313" key="6">
    <source>
        <dbReference type="Proteomes" id="UP000663827"/>
    </source>
</evidence>
<evidence type="ECO:0000256" key="1">
    <source>
        <dbReference type="ARBA" id="ARBA00010997"/>
    </source>
</evidence>
<evidence type="ECO:0000259" key="4">
    <source>
        <dbReference type="PROSITE" id="PS51180"/>
    </source>
</evidence>
<dbReference type="Proteomes" id="UP000663827">
    <property type="component" value="Unassembled WGS sequence"/>
</dbReference>
<dbReference type="Gene3D" id="1.25.40.280">
    <property type="entry name" value="alix/aip1 like domains"/>
    <property type="match status" value="1"/>
</dbReference>
<dbReference type="PANTHER" id="PTHR40463:SF1">
    <property type="entry name" value="PH-RESPONSE REGULATOR PROTEIN PALC"/>
    <property type="match status" value="1"/>
</dbReference>
<evidence type="ECO:0000256" key="2">
    <source>
        <dbReference type="ARBA" id="ARBA00022193"/>
    </source>
</evidence>
<protein>
    <recommendedName>
        <fullName evidence="2">pH-response regulator protein palC</fullName>
    </recommendedName>
</protein>
<dbReference type="EMBL" id="CAJNJQ010003660">
    <property type="protein sequence ID" value="CAE7202948.1"/>
    <property type="molecule type" value="Genomic_DNA"/>
</dbReference>
<gene>
    <name evidence="5" type="ORF">RDB_LOCUS140468</name>
</gene>
<dbReference type="PROSITE" id="PS51180">
    <property type="entry name" value="BRO1"/>
    <property type="match status" value="1"/>
</dbReference>
<dbReference type="GO" id="GO:0071467">
    <property type="term" value="P:cellular response to pH"/>
    <property type="evidence" value="ECO:0007669"/>
    <property type="project" value="InterPro"/>
</dbReference>
<evidence type="ECO:0000313" key="5">
    <source>
        <dbReference type="EMBL" id="CAE7202948.1"/>
    </source>
</evidence>
<dbReference type="Pfam" id="PF03097">
    <property type="entry name" value="BRO1"/>
    <property type="match status" value="1"/>
</dbReference>
<comment type="similarity">
    <text evidence="1">Belongs to the palC family.</text>
</comment>
<dbReference type="GO" id="GO:0005886">
    <property type="term" value="C:plasma membrane"/>
    <property type="evidence" value="ECO:0007669"/>
    <property type="project" value="TreeGrafter"/>
</dbReference>